<gene>
    <name evidence="1" type="ORF">CCS01_16800</name>
</gene>
<sequence length="74" mass="8277">MQAMTDKETLIRQYAAGEITWHALQERGFSDYIQVLAALGELGLRPPIAPMTGPNRAARERGRAMIRDALRARP</sequence>
<organism evidence="1 2">
    <name type="scientific">Rhodopila globiformis</name>
    <name type="common">Rhodopseudomonas globiformis</name>
    <dbReference type="NCBI Taxonomy" id="1071"/>
    <lineage>
        <taxon>Bacteria</taxon>
        <taxon>Pseudomonadati</taxon>
        <taxon>Pseudomonadota</taxon>
        <taxon>Alphaproteobacteria</taxon>
        <taxon>Acetobacterales</taxon>
        <taxon>Acetobacteraceae</taxon>
        <taxon>Rhodopila</taxon>
    </lineage>
</organism>
<name>A0A2S6NAW8_RHOGL</name>
<proteinExistence type="predicted"/>
<comment type="caution">
    <text evidence="1">The sequence shown here is derived from an EMBL/GenBank/DDBJ whole genome shotgun (WGS) entry which is preliminary data.</text>
</comment>
<keyword evidence="2" id="KW-1185">Reference proteome</keyword>
<dbReference type="Proteomes" id="UP000239724">
    <property type="component" value="Unassembled WGS sequence"/>
</dbReference>
<evidence type="ECO:0000313" key="1">
    <source>
        <dbReference type="EMBL" id="PPQ31772.1"/>
    </source>
</evidence>
<protein>
    <submittedName>
        <fullName evidence="1">Uncharacterized protein</fullName>
    </submittedName>
</protein>
<accession>A0A2S6NAW8</accession>
<dbReference type="EMBL" id="NHRY01000183">
    <property type="protein sequence ID" value="PPQ31772.1"/>
    <property type="molecule type" value="Genomic_DNA"/>
</dbReference>
<evidence type="ECO:0000313" key="2">
    <source>
        <dbReference type="Proteomes" id="UP000239724"/>
    </source>
</evidence>
<reference evidence="1 2" key="1">
    <citation type="journal article" date="2018" name="Arch. Microbiol.">
        <title>New insights into the metabolic potential of the phototrophic purple bacterium Rhodopila globiformis DSM 161(T) from its draft genome sequence and evidence for a vanadium-dependent nitrogenase.</title>
        <authorList>
            <person name="Imhoff J.F."/>
            <person name="Rahn T."/>
            <person name="Kunzel S."/>
            <person name="Neulinger S.C."/>
        </authorList>
    </citation>
    <scope>NUCLEOTIDE SEQUENCE [LARGE SCALE GENOMIC DNA]</scope>
    <source>
        <strain evidence="1 2">DSM 161</strain>
    </source>
</reference>
<dbReference type="AlphaFoldDB" id="A0A2S6NAW8"/>